<evidence type="ECO:0000313" key="2">
    <source>
        <dbReference type="EMBL" id="MSB51036.1"/>
    </source>
</evidence>
<dbReference type="Proteomes" id="UP000429811">
    <property type="component" value="Unassembled WGS sequence"/>
</dbReference>
<dbReference type="SUPFAM" id="SSF57783">
    <property type="entry name" value="Zinc beta-ribbon"/>
    <property type="match status" value="1"/>
</dbReference>
<reference evidence="2 3" key="1">
    <citation type="journal article" date="2019" name="Nat. Med.">
        <title>A library of human gut bacterial isolates paired with longitudinal multiomics data enables mechanistic microbiome research.</title>
        <authorList>
            <person name="Poyet M."/>
            <person name="Groussin M."/>
            <person name="Gibbons S.M."/>
            <person name="Avila-Pacheco J."/>
            <person name="Jiang X."/>
            <person name="Kearney S.M."/>
            <person name="Perrotta A.R."/>
            <person name="Berdy B."/>
            <person name="Zhao S."/>
            <person name="Lieberman T.D."/>
            <person name="Swanson P.K."/>
            <person name="Smith M."/>
            <person name="Roesemann S."/>
            <person name="Alexander J.E."/>
            <person name="Rich S.A."/>
            <person name="Livny J."/>
            <person name="Vlamakis H."/>
            <person name="Clish C."/>
            <person name="Bullock K."/>
            <person name="Deik A."/>
            <person name="Scott J."/>
            <person name="Pierce K.A."/>
            <person name="Xavier R.J."/>
            <person name="Alm E.J."/>
        </authorList>
    </citation>
    <scope>NUCLEOTIDE SEQUENCE [LARGE SCALE GENOMIC DNA]</scope>
    <source>
        <strain evidence="2 3">BIOML-A5</strain>
    </source>
</reference>
<proteinExistence type="predicted"/>
<protein>
    <submittedName>
        <fullName evidence="2">DUF3991 domain-containing protein</fullName>
    </submittedName>
</protein>
<dbReference type="RefSeq" id="WP_138308946.1">
    <property type="nucleotide sequence ID" value="NZ_JADMVC010000015.1"/>
</dbReference>
<dbReference type="Gene3D" id="3.40.1360.10">
    <property type="match status" value="1"/>
</dbReference>
<sequence length="323" mass="36375">MPYATKAQIERARQPDLLTFLRRYKPDELIPTGPGAYKLRSHDSLKLSNGKWCWWSHDKMGGVNALDYLIKVENMKFPDAVQLVNEQCGFFDAREVQSVPAKQTEKPKAEFLLPVRFQNNRRVTAYLLSRGIDMAVLDYCFQHGLLYEAADYHNAVFVGYDGRTPRYATLRGTLSGSSFKRDVTGSNKQFCFSITGKDSAKLNVFECAIDALSYLTQVKMQNGDWRQESVLSLGGVYKSSPNEVSKVPAALQGYLNAHADVREIVLRLDNDAVGRGAARDISQAITDLPVSVELPAEGKDYNEWLMRQKGISPQPRARNEPER</sequence>
<dbReference type="Pfam" id="PF13155">
    <property type="entry name" value="Toprim_2"/>
    <property type="match status" value="1"/>
</dbReference>
<accession>A0A6I2RMU2</accession>
<evidence type="ECO:0000259" key="1">
    <source>
        <dbReference type="Pfam" id="PF13154"/>
    </source>
</evidence>
<gene>
    <name evidence="2" type="ORF">GKE90_20490</name>
</gene>
<dbReference type="AlphaFoldDB" id="A0A6I2RMU2"/>
<comment type="caution">
    <text evidence="2">The sequence shown here is derived from an EMBL/GenBank/DDBJ whole genome shotgun (WGS) entry which is preliminary data.</text>
</comment>
<dbReference type="EMBL" id="WKPO01000053">
    <property type="protein sequence ID" value="MSB51036.1"/>
    <property type="molecule type" value="Genomic_DNA"/>
</dbReference>
<feature type="domain" description="DUF3991" evidence="1">
    <location>
        <begin position="125"/>
        <end position="197"/>
    </location>
</feature>
<evidence type="ECO:0000313" key="3">
    <source>
        <dbReference type="Proteomes" id="UP000429811"/>
    </source>
</evidence>
<dbReference type="Pfam" id="PF13154">
    <property type="entry name" value="DUF3991"/>
    <property type="match status" value="1"/>
</dbReference>
<dbReference type="InterPro" id="IPR025054">
    <property type="entry name" value="DUF3991"/>
</dbReference>
<organism evidence="2 3">
    <name type="scientific">Flavonifractor plautii</name>
    <name type="common">Fusobacterium plautii</name>
    <dbReference type="NCBI Taxonomy" id="292800"/>
    <lineage>
        <taxon>Bacteria</taxon>
        <taxon>Bacillati</taxon>
        <taxon>Bacillota</taxon>
        <taxon>Clostridia</taxon>
        <taxon>Eubacteriales</taxon>
        <taxon>Oscillospiraceae</taxon>
        <taxon>Flavonifractor</taxon>
    </lineage>
</organism>
<name>A0A6I2RMU2_FLAPL</name>